<dbReference type="STRING" id="1354.A6P53_10300"/>
<organism evidence="1 2">
    <name type="scientific">Enterococcus hirae</name>
    <dbReference type="NCBI Taxonomy" id="1354"/>
    <lineage>
        <taxon>Bacteria</taxon>
        <taxon>Bacillati</taxon>
        <taxon>Bacillota</taxon>
        <taxon>Bacilli</taxon>
        <taxon>Lactobacillales</taxon>
        <taxon>Enterococcaceae</taxon>
        <taxon>Enterococcus</taxon>
    </lineage>
</organism>
<dbReference type="AlphaFoldDB" id="A0A1V8XIM0"/>
<protein>
    <submittedName>
        <fullName evidence="1">Uncharacterized protein</fullName>
    </submittedName>
</protein>
<reference evidence="1 2" key="1">
    <citation type="submission" date="2019-05" db="EMBL/GenBank/DDBJ databases">
        <authorList>
            <consortium name="Pathogen Informatics"/>
        </authorList>
    </citation>
    <scope>NUCLEOTIDE SEQUENCE [LARGE SCALE GENOMIC DNA]</scope>
    <source>
        <strain evidence="1 2">NCTC12204</strain>
    </source>
</reference>
<evidence type="ECO:0000313" key="2">
    <source>
        <dbReference type="Proteomes" id="UP000352698"/>
    </source>
</evidence>
<accession>A0A1V8XIM0</accession>
<proteinExistence type="predicted"/>
<gene>
    <name evidence="1" type="ORF">NCTC12204_02224</name>
</gene>
<name>A0A1V8XIM0_ENTHR</name>
<evidence type="ECO:0000313" key="1">
    <source>
        <dbReference type="EMBL" id="VTQ67816.1"/>
    </source>
</evidence>
<sequence length="83" mass="9504">MAKKNWYKELLKISLCINIIMTLFPNFRSGSAIFYFNLQIGLAYYYLSLTKPSKSVTILLTIISSILGGMAIYHLFQSLFTIL</sequence>
<dbReference type="EMBL" id="CABEEP010000001">
    <property type="protein sequence ID" value="VTQ67816.1"/>
    <property type="molecule type" value="Genomic_DNA"/>
</dbReference>
<comment type="caution">
    <text evidence="1">The sequence shown here is derived from an EMBL/GenBank/DDBJ whole genome shotgun (WGS) entry which is preliminary data.</text>
</comment>
<dbReference type="Proteomes" id="UP000352698">
    <property type="component" value="Unassembled WGS sequence"/>
</dbReference>